<dbReference type="EMBL" id="SRZB01000008">
    <property type="protein sequence ID" value="TGX99362.1"/>
    <property type="molecule type" value="Genomic_DNA"/>
</dbReference>
<gene>
    <name evidence="1" type="ORF">E5357_05805</name>
</gene>
<proteinExistence type="predicted"/>
<accession>A0AC61R171</accession>
<reference evidence="1" key="1">
    <citation type="submission" date="2019-04" db="EMBL/GenBank/DDBJ databases">
        <title>Microbes associate with the intestines of laboratory mice.</title>
        <authorList>
            <person name="Navarre W."/>
            <person name="Wong E."/>
            <person name="Huang K."/>
            <person name="Tropini C."/>
            <person name="Ng K."/>
            <person name="Yu B."/>
        </authorList>
    </citation>
    <scope>NUCLEOTIDE SEQUENCE</scope>
    <source>
        <strain evidence="1">NM72_1-8</strain>
    </source>
</reference>
<protein>
    <submittedName>
        <fullName evidence="1">M56 family metallopeptidase</fullName>
    </submittedName>
</protein>
<keyword evidence="2" id="KW-1185">Reference proteome</keyword>
<evidence type="ECO:0000313" key="1">
    <source>
        <dbReference type="EMBL" id="TGX99362.1"/>
    </source>
</evidence>
<comment type="caution">
    <text evidence="1">The sequence shown here is derived from an EMBL/GenBank/DDBJ whole genome shotgun (WGS) entry which is preliminary data.</text>
</comment>
<dbReference type="Proteomes" id="UP000307720">
    <property type="component" value="Unassembled WGS sequence"/>
</dbReference>
<sequence>MKFTFFSFVMAVIWSGVLFSIIALLQKNARTIRYLSIKMIFAVYIVSIFRFLFPVEFPFTIIVGDRELYAPIYRALCLDTYSIGSWEFSLVHVVVACWLIGSIIHIYRFYRRYRNFWRQALLSDRPDETQKQQLDRVWEQLSSQKQCQKRFSVRYTNLADVPMGFGVRRPIILLPKAEYTDTEMYYILLHECSHFSKRDSLIKIAMEFLCDIFWWNVSAGVVRESMDEMLEIRCDTVVMEKAGYEEKKDYLGTLKSSLYRMKELQDSRKSLTATSLLTADKKKQLSKRFALIADPPKELTGIRKAVSWVAFTIVMGSTLLLSYSFIWQPAYDTPRSEIMTDNTKVIYESTPDNTWLLVDEENCYYITDQFNGSRTEISFKNAQRMIEEGFRVENID</sequence>
<evidence type="ECO:0000313" key="2">
    <source>
        <dbReference type="Proteomes" id="UP000307720"/>
    </source>
</evidence>
<name>A0AC61R171_9FIRM</name>
<organism evidence="1 2">
    <name type="scientific">Hominisplanchenecus murintestinalis</name>
    <dbReference type="NCBI Taxonomy" id="2941517"/>
    <lineage>
        <taxon>Bacteria</taxon>
        <taxon>Bacillati</taxon>
        <taxon>Bacillota</taxon>
        <taxon>Clostridia</taxon>
        <taxon>Lachnospirales</taxon>
        <taxon>Lachnospiraceae</taxon>
        <taxon>Hominisplanchenecus</taxon>
    </lineage>
</organism>